<protein>
    <submittedName>
        <fullName evidence="2">Uncharacterized protein</fullName>
    </submittedName>
</protein>
<keyword evidence="3" id="KW-1185">Reference proteome</keyword>
<evidence type="ECO:0000313" key="2">
    <source>
        <dbReference type="EMBL" id="KLJ12499.1"/>
    </source>
</evidence>
<keyword evidence="1" id="KW-0175">Coiled coil</keyword>
<comment type="caution">
    <text evidence="2">The sequence shown here is derived from an EMBL/GenBank/DDBJ whole genome shotgun (WGS) entry which is preliminary data.</text>
</comment>
<accession>A0A0H1BLV9</accession>
<dbReference type="AlphaFoldDB" id="A0A0H1BLV9"/>
<evidence type="ECO:0000256" key="1">
    <source>
        <dbReference type="SAM" id="Coils"/>
    </source>
</evidence>
<evidence type="ECO:0000313" key="3">
    <source>
        <dbReference type="Proteomes" id="UP000053573"/>
    </source>
</evidence>
<dbReference type="Proteomes" id="UP000053573">
    <property type="component" value="Unassembled WGS sequence"/>
</dbReference>
<dbReference type="OrthoDB" id="4188785at2759"/>
<reference evidence="3" key="1">
    <citation type="journal article" date="2015" name="PLoS Genet.">
        <title>The dynamic genome and transcriptome of the human fungal pathogen Blastomyces and close relative Emmonsia.</title>
        <authorList>
            <person name="Munoz J.F."/>
            <person name="Gauthier G.M."/>
            <person name="Desjardins C.A."/>
            <person name="Gallo J.E."/>
            <person name="Holder J."/>
            <person name="Sullivan T.D."/>
            <person name="Marty A.J."/>
            <person name="Carmen J.C."/>
            <person name="Chen Z."/>
            <person name="Ding L."/>
            <person name="Gujja S."/>
            <person name="Magrini V."/>
            <person name="Misas E."/>
            <person name="Mitreva M."/>
            <person name="Priest M."/>
            <person name="Saif S."/>
            <person name="Whiston E.A."/>
            <person name="Young S."/>
            <person name="Zeng Q."/>
            <person name="Goldman W.E."/>
            <person name="Mardis E.R."/>
            <person name="Taylor J.W."/>
            <person name="McEwen J.G."/>
            <person name="Clay O.K."/>
            <person name="Klein B.S."/>
            <person name="Cuomo C.A."/>
        </authorList>
    </citation>
    <scope>NUCLEOTIDE SEQUENCE [LARGE SCALE GENOMIC DNA]</scope>
    <source>
        <strain evidence="3">UAMH 139</strain>
    </source>
</reference>
<sequence length="184" mass="20656">MSGKTPVMPQSSHRWITCSMSKQPEMMPIYHEEESELQDESDVSVIFHHTVSFNLQNDDDDETEEVIADKGKQWQCSHSPADSVHNEPPPHLTTHLNSFPSSTGFSSEFLRSAGSPSEVLNLSELLTEMPILTGNSSQSITCTAGNLMDIMHDARDELREYQKEVKYALDTKLVMTFDGSNYEA</sequence>
<gene>
    <name evidence="2" type="ORF">EMPG_12470</name>
</gene>
<feature type="coiled-coil region" evidence="1">
    <location>
        <begin position="144"/>
        <end position="171"/>
    </location>
</feature>
<proteinExistence type="predicted"/>
<dbReference type="EMBL" id="LDEV01000870">
    <property type="protein sequence ID" value="KLJ12499.1"/>
    <property type="molecule type" value="Genomic_DNA"/>
</dbReference>
<organism evidence="2 3">
    <name type="scientific">Blastomyces silverae</name>
    <dbReference type="NCBI Taxonomy" id="2060906"/>
    <lineage>
        <taxon>Eukaryota</taxon>
        <taxon>Fungi</taxon>
        <taxon>Dikarya</taxon>
        <taxon>Ascomycota</taxon>
        <taxon>Pezizomycotina</taxon>
        <taxon>Eurotiomycetes</taxon>
        <taxon>Eurotiomycetidae</taxon>
        <taxon>Onygenales</taxon>
        <taxon>Ajellomycetaceae</taxon>
        <taxon>Blastomyces</taxon>
    </lineage>
</organism>
<name>A0A0H1BLV9_9EURO</name>